<evidence type="ECO:0000313" key="3">
    <source>
        <dbReference type="Proteomes" id="UP000317199"/>
    </source>
</evidence>
<dbReference type="Gene3D" id="1.25.40.10">
    <property type="entry name" value="Tetratricopeptide repeat domain"/>
    <property type="match status" value="1"/>
</dbReference>
<proteinExistence type="predicted"/>
<keyword evidence="1" id="KW-0732">Signal</keyword>
<accession>A0A514BVM8</accession>
<dbReference type="AlphaFoldDB" id="A0A514BVM8"/>
<dbReference type="InterPro" id="IPR011990">
    <property type="entry name" value="TPR-like_helical_dom_sf"/>
</dbReference>
<organism evidence="2 3">
    <name type="scientific">Marilutibacter alkalisoli</name>
    <dbReference type="NCBI Taxonomy" id="2591633"/>
    <lineage>
        <taxon>Bacteria</taxon>
        <taxon>Pseudomonadati</taxon>
        <taxon>Pseudomonadota</taxon>
        <taxon>Gammaproteobacteria</taxon>
        <taxon>Lysobacterales</taxon>
        <taxon>Lysobacteraceae</taxon>
        <taxon>Marilutibacter</taxon>
    </lineage>
</organism>
<feature type="signal peptide" evidence="1">
    <location>
        <begin position="1"/>
        <end position="20"/>
    </location>
</feature>
<sequence>MSARILLLAVLLAATGMAAAQNLPRPAEFYFADDSRTTRPVVVVNGTGEAVMQKLLATIERNRRAHAEAAQLAHLAFGSGRVEVGRSLYDRALEGLDGNNALRRPVMWNYGWDLYRSGDSEGALAQWAGLVNLRSITASWVPQTLALALWSVDRRDEAVQWYAAAVRSEPDQWRTTARHAELLPDWSESERAILAEVQAAWAENPPAWP</sequence>
<dbReference type="OrthoDB" id="5974438at2"/>
<reference evidence="2 3" key="1">
    <citation type="submission" date="2019-06" db="EMBL/GenBank/DDBJ databases">
        <title>Lysobacter alkalisoli sp. nov. isolated from saline-alkali soil.</title>
        <authorList>
            <person name="Sun J.-Q."/>
            <person name="Xu L."/>
        </authorList>
    </citation>
    <scope>NUCLEOTIDE SEQUENCE [LARGE SCALE GENOMIC DNA]</scope>
    <source>
        <strain evidence="2 3">SJ-36</strain>
    </source>
</reference>
<dbReference type="Proteomes" id="UP000317199">
    <property type="component" value="Chromosome"/>
</dbReference>
<dbReference type="EMBL" id="CP041242">
    <property type="protein sequence ID" value="QDH71453.1"/>
    <property type="molecule type" value="Genomic_DNA"/>
</dbReference>
<dbReference type="SUPFAM" id="SSF48452">
    <property type="entry name" value="TPR-like"/>
    <property type="match status" value="1"/>
</dbReference>
<gene>
    <name evidence="2" type="ORF">FKV23_16135</name>
</gene>
<evidence type="ECO:0000313" key="2">
    <source>
        <dbReference type="EMBL" id="QDH71453.1"/>
    </source>
</evidence>
<dbReference type="KEGG" id="lyj:FKV23_16135"/>
<feature type="chain" id="PRO_5022238949" evidence="1">
    <location>
        <begin position="21"/>
        <end position="209"/>
    </location>
</feature>
<name>A0A514BVM8_9GAMM</name>
<dbReference type="RefSeq" id="WP_141624785.1">
    <property type="nucleotide sequence ID" value="NZ_CP041242.1"/>
</dbReference>
<keyword evidence="3" id="KW-1185">Reference proteome</keyword>
<protein>
    <submittedName>
        <fullName evidence="2">Tetratricopeptide repeat protein</fullName>
    </submittedName>
</protein>
<evidence type="ECO:0000256" key="1">
    <source>
        <dbReference type="SAM" id="SignalP"/>
    </source>
</evidence>